<dbReference type="Pfam" id="PF17957">
    <property type="entry name" value="Big_7"/>
    <property type="match status" value="1"/>
</dbReference>
<organism evidence="2 3">
    <name type="scientific">Belliella aquatica</name>
    <dbReference type="NCBI Taxonomy" id="1323734"/>
    <lineage>
        <taxon>Bacteria</taxon>
        <taxon>Pseudomonadati</taxon>
        <taxon>Bacteroidota</taxon>
        <taxon>Cytophagia</taxon>
        <taxon>Cytophagales</taxon>
        <taxon>Cyclobacteriaceae</taxon>
        <taxon>Belliella</taxon>
    </lineage>
</organism>
<dbReference type="EMBL" id="BMFD01000022">
    <property type="protein sequence ID" value="GGC53703.1"/>
    <property type="molecule type" value="Genomic_DNA"/>
</dbReference>
<dbReference type="Proteomes" id="UP000635885">
    <property type="component" value="Unassembled WGS sequence"/>
</dbReference>
<dbReference type="InterPro" id="IPR011050">
    <property type="entry name" value="Pectin_lyase_fold/virulence"/>
</dbReference>
<proteinExistence type="predicted"/>
<dbReference type="PANTHER" id="PTHR36453:SF1">
    <property type="entry name" value="RIGHT HANDED BETA HELIX DOMAIN-CONTAINING PROTEIN"/>
    <property type="match status" value="1"/>
</dbReference>
<evidence type="ECO:0000259" key="1">
    <source>
        <dbReference type="Pfam" id="PF13229"/>
    </source>
</evidence>
<dbReference type="Gene3D" id="2.60.120.260">
    <property type="entry name" value="Galactose-binding domain-like"/>
    <property type="match status" value="1"/>
</dbReference>
<name>A0ABQ1N8W6_9BACT</name>
<dbReference type="SUPFAM" id="SSF49785">
    <property type="entry name" value="Galactose-binding domain-like"/>
    <property type="match status" value="1"/>
</dbReference>
<gene>
    <name evidence="2" type="ORF">GCM10010993_35150</name>
</gene>
<dbReference type="Pfam" id="PF13229">
    <property type="entry name" value="Beta_helix"/>
    <property type="match status" value="1"/>
</dbReference>
<dbReference type="InterPro" id="IPR012334">
    <property type="entry name" value="Pectin_lyas_fold"/>
</dbReference>
<comment type="caution">
    <text evidence="2">The sequence shown here is derived from an EMBL/GenBank/DDBJ whole genome shotgun (WGS) entry which is preliminary data.</text>
</comment>
<dbReference type="PANTHER" id="PTHR36453">
    <property type="entry name" value="SECRETED PROTEIN-RELATED"/>
    <property type="match status" value="1"/>
</dbReference>
<dbReference type="Gene3D" id="2.160.20.10">
    <property type="entry name" value="Single-stranded right-handed beta-helix, Pectin lyase-like"/>
    <property type="match status" value="2"/>
</dbReference>
<sequence>MKIMKSTCLLVLIAFFISIIDSKAATYYFSSTAGNDSRTAAQAQSENTPWQSIEKLNNIMGSLSPGDRILFKRGEVFYGSIRISKSGNSGAPIVFSTYGNGAKPILTSMSTVSNWTSLGNGIFVSDLQIQPEGRLNILTVDDEIQELGRFPNFNDGNKGFKTITSTNGGNQITSNDFSNSENWLGGEIVIRKNPWVHDRHIITANSSNSVSFNENPSKYSVAAGYGFFIQNHIKTLDQFGEWFHDKSAKKLYVYLGNPTNLPKIEISTKNNLIQLNWGISHIQITDLELKGANSTGIIVNEGNHVYINNSDIKFMGENAIKGTISNYLRVENCTIDQSLNNALYVENTSQNVTIKNNLITNTYLFVGMGLNGDLNGKAIYTSNRTHNGTIENNRIFNTGYIGINFGGDNSVVRNNYVKDFCIHKTDGGGIYLWEGGENKNSTGRVIENNVIINGIGYSNGTNKHGLIDPIPVEGIYVDDNASGVLIQKNTIANISKHGIYLHNARNINVFENIIYNAFEGIYLNHDQYGDPVRNISIVKNEIFAIQNEANFINTSSIKEDEAQMGSFNNNYFIRPFGNDFGFLTKYLNQQTWEMKSHLSNIKWWNKDQNAKNSPLSHPEFKSYESLGANLFGNGKFDSNSNHTFCNNCSVQWKNSGAFNNGHLFVAANKGGELNFTLEKSKIETSYLLKFKIKGNKSGFLEIFLREGQSPWRTISNSKGIEIGEEVQEFQIPINSKIETSKFNLIFKSGLDNLEYSVDDIEITEANIEFINPDEYLFFEYNATSSSQKFPLSGEYVDANNTSFSGSVDIPAFSAKVLIKVSLDEIQEPIPPTISILNPSADTTINKGGKIKIASEAKSEQSEIQKVEYYLNDILIKTVNSKPYEYEHLFEELGEYSLYAKAVDQNGLITNSQTIPIKVVAGMNPPIISWLTPSHEDFFFASDPIKMVVLSENEQQNIVKIDFSIDNNVVGTVNNAPYEITLPNLPLGTHHLVAKATNSDGLTGDTEVITITIIEDAKTPLFKIISPDEHTQYIKDENLIMNIEVLEGSSEINKVEYYRNDIFIGSRTGTDFELSWIISETGNVTIEALATDVNGKSTAETQVISVSEKPTEVPIFKIVSPVALSEHQPGTDLKVQVEIPNSNKAIESVEFYDGNSLLGKSNTLPYDFILKELLIGEISLIARLVYQDGTSLLSLPVKIFIKTGPSVELITEQSRVNFSLSEKISFNPKLLNFSKEIISVNYFANGTLIGTSTISPFSFEWETSTLGTQEIWVEVIDIDGKVFLSPKVVIQIIENENQDPLNLTEFKFGPNPTTRYLNLYFADIKEIHYMKATVSSMDGKNSKTFDFVLDQNEVTLDLQGLKRGNYLLRVIFEGQIIITKKFMKRD</sequence>
<feature type="domain" description="Right handed beta helix" evidence="1">
    <location>
        <begin position="278"/>
        <end position="439"/>
    </location>
</feature>
<dbReference type="InterPro" id="IPR013783">
    <property type="entry name" value="Ig-like_fold"/>
</dbReference>
<dbReference type="NCBIfam" id="TIGR04183">
    <property type="entry name" value="Por_Secre_tail"/>
    <property type="match status" value="1"/>
</dbReference>
<dbReference type="InterPro" id="IPR008979">
    <property type="entry name" value="Galactose-bd-like_sf"/>
</dbReference>
<dbReference type="SMART" id="SM00710">
    <property type="entry name" value="PbH1"/>
    <property type="match status" value="10"/>
</dbReference>
<dbReference type="SUPFAM" id="SSF51126">
    <property type="entry name" value="Pectin lyase-like"/>
    <property type="match status" value="3"/>
</dbReference>
<protein>
    <recommendedName>
        <fullName evidence="1">Right handed beta helix domain-containing protein</fullName>
    </recommendedName>
</protein>
<dbReference type="InterPro" id="IPR026444">
    <property type="entry name" value="Secre_tail"/>
</dbReference>
<evidence type="ECO:0000313" key="2">
    <source>
        <dbReference type="EMBL" id="GGC53703.1"/>
    </source>
</evidence>
<reference evidence="3" key="1">
    <citation type="journal article" date="2019" name="Int. J. Syst. Evol. Microbiol.">
        <title>The Global Catalogue of Microorganisms (GCM) 10K type strain sequencing project: providing services to taxonomists for standard genome sequencing and annotation.</title>
        <authorList>
            <consortium name="The Broad Institute Genomics Platform"/>
            <consortium name="The Broad Institute Genome Sequencing Center for Infectious Disease"/>
            <person name="Wu L."/>
            <person name="Ma J."/>
        </authorList>
    </citation>
    <scope>NUCLEOTIDE SEQUENCE [LARGE SCALE GENOMIC DNA]</scope>
    <source>
        <strain evidence="3">CGMCC 1.12479</strain>
    </source>
</reference>
<dbReference type="InterPro" id="IPR039448">
    <property type="entry name" value="Beta_helix"/>
</dbReference>
<evidence type="ECO:0000313" key="3">
    <source>
        <dbReference type="Proteomes" id="UP000635885"/>
    </source>
</evidence>
<keyword evidence="3" id="KW-1185">Reference proteome</keyword>
<dbReference type="Gene3D" id="2.60.40.10">
    <property type="entry name" value="Immunoglobulins"/>
    <property type="match status" value="5"/>
</dbReference>
<dbReference type="InterPro" id="IPR006626">
    <property type="entry name" value="PbH1"/>
</dbReference>
<accession>A0ABQ1N8W6</accession>